<dbReference type="CDD" id="cd15457">
    <property type="entry name" value="NADAR"/>
    <property type="match status" value="2"/>
</dbReference>
<dbReference type="AlphaFoldDB" id="A0ABD2LWA5"/>
<dbReference type="InterPro" id="IPR037238">
    <property type="entry name" value="YbiA-like_sf"/>
</dbReference>
<evidence type="ECO:0000256" key="1">
    <source>
        <dbReference type="SAM" id="Phobius"/>
    </source>
</evidence>
<dbReference type="Proteomes" id="UP001620626">
    <property type="component" value="Unassembled WGS sequence"/>
</dbReference>
<dbReference type="SUPFAM" id="SSF143990">
    <property type="entry name" value="YbiA-like"/>
    <property type="match status" value="2"/>
</dbReference>
<name>A0ABD2LWA5_9BILA</name>
<organism evidence="3 4">
    <name type="scientific">Heterodera trifolii</name>
    <dbReference type="NCBI Taxonomy" id="157864"/>
    <lineage>
        <taxon>Eukaryota</taxon>
        <taxon>Metazoa</taxon>
        <taxon>Ecdysozoa</taxon>
        <taxon>Nematoda</taxon>
        <taxon>Chromadorea</taxon>
        <taxon>Rhabditida</taxon>
        <taxon>Tylenchina</taxon>
        <taxon>Tylenchomorpha</taxon>
        <taxon>Tylenchoidea</taxon>
        <taxon>Heteroderidae</taxon>
        <taxon>Heteroderinae</taxon>
        <taxon>Heterodera</taxon>
    </lineage>
</organism>
<keyword evidence="1" id="KW-1133">Transmembrane helix</keyword>
<dbReference type="Gene3D" id="1.10.357.40">
    <property type="entry name" value="YbiA-like"/>
    <property type="match status" value="2"/>
</dbReference>
<keyword evidence="1" id="KW-0812">Transmembrane</keyword>
<sequence>MEVAVPFLLNNVPAFKFFTRRYVLSNHFVHTFTMDFDGYGHIHVMSSEHCYFLMQAAHFGDMASFHRIRQAQTPASAKQLGRRIMPFVEEVWHAVRFGIMCRELRAKFNVEPMRSALLTTGYGQLVEASLDEFWAARRSMDDVQLMDIASFGRRLRDRSCRVRARAVNMYLQPGLAVGDILVVVGYYWHAAFERVALNAHPTLPGWLHQGQIVSQAEADMCKALPLCLGSSCMEWLRTSTLADIGPSPSLLRQCPCLRTRPHHDTAQHDHQHSTSARRAKRATACEGGSGWLVVREKLHSPTECTSWHWDGMGSVKDKEDFATSLVRFLQHERRAAESASLLERIGTTTDQKGGGGVETNSEVPNTFPIRCAAFSPPSDDSSECREGPNWRTIKQLSTALMKMGEIVAEYRHMAFHEVGHATACRRNKDCTSDRLFGVRPLPRPSFAGSIPGALLTQFVADNILALNSIGIFVASRFILGFFVTIGIGISSVFLTECRFMAKQLGRRIMPFVEEVWHAVRFGIMCRELRAKFNVEPMRSALLTTGYGQLVEASLDEFWAAGRK</sequence>
<gene>
    <name evidence="3" type="ORF">niasHT_010112</name>
</gene>
<accession>A0ABD2LWA5</accession>
<feature type="domain" description="NADAR" evidence="2">
    <location>
        <begin position="21"/>
        <end position="137"/>
    </location>
</feature>
<protein>
    <recommendedName>
        <fullName evidence="2">NADAR domain-containing protein</fullName>
    </recommendedName>
</protein>
<comment type="caution">
    <text evidence="3">The sequence shown here is derived from an EMBL/GenBank/DDBJ whole genome shotgun (WGS) entry which is preliminary data.</text>
</comment>
<evidence type="ECO:0000259" key="2">
    <source>
        <dbReference type="Pfam" id="PF08719"/>
    </source>
</evidence>
<feature type="domain" description="NADAR" evidence="2">
    <location>
        <begin position="501"/>
        <end position="561"/>
    </location>
</feature>
<evidence type="ECO:0000313" key="4">
    <source>
        <dbReference type="Proteomes" id="UP001620626"/>
    </source>
</evidence>
<reference evidence="3 4" key="1">
    <citation type="submission" date="2024-10" db="EMBL/GenBank/DDBJ databases">
        <authorList>
            <person name="Kim D."/>
        </authorList>
    </citation>
    <scope>NUCLEOTIDE SEQUENCE [LARGE SCALE GENOMIC DNA]</scope>
    <source>
        <strain evidence="3">BH-2024</strain>
    </source>
</reference>
<feature type="transmembrane region" description="Helical" evidence="1">
    <location>
        <begin position="477"/>
        <end position="499"/>
    </location>
</feature>
<dbReference type="InterPro" id="IPR012816">
    <property type="entry name" value="NADAR"/>
</dbReference>
<keyword evidence="4" id="KW-1185">Reference proteome</keyword>
<dbReference type="Pfam" id="PF08719">
    <property type="entry name" value="NADAR"/>
    <property type="match status" value="2"/>
</dbReference>
<evidence type="ECO:0000313" key="3">
    <source>
        <dbReference type="EMBL" id="KAL3119526.1"/>
    </source>
</evidence>
<keyword evidence="1" id="KW-0472">Membrane</keyword>
<dbReference type="EMBL" id="JBICBT010000242">
    <property type="protein sequence ID" value="KAL3119526.1"/>
    <property type="molecule type" value="Genomic_DNA"/>
</dbReference>
<proteinExistence type="predicted"/>